<sequence>MTGQRGGFQPPQGGEGGSGNPQGCSRENWVGGWLVGWLGKWLLCASCRF</sequence>
<evidence type="ECO:0000256" key="1">
    <source>
        <dbReference type="SAM" id="MobiDB-lite"/>
    </source>
</evidence>
<dbReference type="Proteomes" id="UP001059596">
    <property type="component" value="Unassembled WGS sequence"/>
</dbReference>
<evidence type="ECO:0000313" key="3">
    <source>
        <dbReference type="Proteomes" id="UP001059596"/>
    </source>
</evidence>
<organism evidence="2 3">
    <name type="scientific">Drosophila gunungcola</name>
    <name type="common">fruit fly</name>
    <dbReference type="NCBI Taxonomy" id="103775"/>
    <lineage>
        <taxon>Eukaryota</taxon>
        <taxon>Metazoa</taxon>
        <taxon>Ecdysozoa</taxon>
        <taxon>Arthropoda</taxon>
        <taxon>Hexapoda</taxon>
        <taxon>Insecta</taxon>
        <taxon>Pterygota</taxon>
        <taxon>Neoptera</taxon>
        <taxon>Endopterygota</taxon>
        <taxon>Diptera</taxon>
        <taxon>Brachycera</taxon>
        <taxon>Muscomorpha</taxon>
        <taxon>Ephydroidea</taxon>
        <taxon>Drosophilidae</taxon>
        <taxon>Drosophila</taxon>
        <taxon>Sophophora</taxon>
    </lineage>
</organism>
<reference evidence="2" key="1">
    <citation type="journal article" date="2023" name="Genome Biol. Evol.">
        <title>Long-read-based Genome Assembly of Drosophila gunungcola Reveals Fewer Chemosensory Genes in Flower-breeding Species.</title>
        <authorList>
            <person name="Negi A."/>
            <person name="Liao B.Y."/>
            <person name="Yeh S.D."/>
        </authorList>
    </citation>
    <scope>NUCLEOTIDE SEQUENCE</scope>
    <source>
        <strain evidence="2">Sukarami</strain>
    </source>
</reference>
<name>A0A9P9YGP7_9MUSC</name>
<dbReference type="EMBL" id="JAMKOV010000021">
    <property type="protein sequence ID" value="KAI8036278.1"/>
    <property type="molecule type" value="Genomic_DNA"/>
</dbReference>
<comment type="caution">
    <text evidence="2">The sequence shown here is derived from an EMBL/GenBank/DDBJ whole genome shotgun (WGS) entry which is preliminary data.</text>
</comment>
<dbReference type="AlphaFoldDB" id="A0A9P9YGP7"/>
<keyword evidence="3" id="KW-1185">Reference proteome</keyword>
<proteinExistence type="predicted"/>
<gene>
    <name evidence="2" type="ORF">M5D96_010871</name>
</gene>
<accession>A0A9P9YGP7</accession>
<protein>
    <submittedName>
        <fullName evidence="2">Uncharacterized protein</fullName>
    </submittedName>
</protein>
<evidence type="ECO:0000313" key="2">
    <source>
        <dbReference type="EMBL" id="KAI8036278.1"/>
    </source>
</evidence>
<feature type="region of interest" description="Disordered" evidence="1">
    <location>
        <begin position="1"/>
        <end position="23"/>
    </location>
</feature>